<protein>
    <submittedName>
        <fullName evidence="1">Uncharacterized protein</fullName>
    </submittedName>
</protein>
<evidence type="ECO:0000313" key="2">
    <source>
        <dbReference type="Proteomes" id="UP000011081"/>
    </source>
</evidence>
<sequence>MMKHVFKRDCLAQFEFISLAGEHRPKRMITCRSLRIDLGAFRVVGAFIFEQRNGSWCGRSSCCGRTDEIDNVLDGKKERTINVLDGKKERTINVLDGKKERTINVLDGKKERTINVLDGKKDRTINVLDGKKERTNNFAPI</sequence>
<accession>L2GT63</accession>
<dbReference type="EMBL" id="GL877452">
    <property type="protein sequence ID" value="ELA46290.1"/>
    <property type="molecule type" value="Genomic_DNA"/>
</dbReference>
<reference evidence="2" key="1">
    <citation type="submission" date="2011-03" db="EMBL/GenBank/DDBJ databases">
        <title>The genome sequence of Vavraia culicis strain floridensis.</title>
        <authorList>
            <consortium name="The Broad Institute Genome Sequencing Platform"/>
            <person name="Cuomo C."/>
            <person name="Becnel J."/>
            <person name="Sanscrainte N."/>
            <person name="Young S.K."/>
            <person name="Zeng Q."/>
            <person name="Gargeya S."/>
            <person name="Fitzgerald M."/>
            <person name="Haas B."/>
            <person name="Abouelleil A."/>
            <person name="Alvarado L."/>
            <person name="Arachchi H.M."/>
            <person name="Berlin A."/>
            <person name="Chapman S.B."/>
            <person name="Gearin G."/>
            <person name="Goldberg J."/>
            <person name="Griggs A."/>
            <person name="Gujja S."/>
            <person name="Hansen M."/>
            <person name="Heiman D."/>
            <person name="Howarth C."/>
            <person name="Larimer J."/>
            <person name="Lui A."/>
            <person name="MacDonald P.J.P."/>
            <person name="McCowen C."/>
            <person name="Montmayeur A."/>
            <person name="Murphy C."/>
            <person name="Neiman D."/>
            <person name="Pearson M."/>
            <person name="Priest M."/>
            <person name="Roberts A."/>
            <person name="Saif S."/>
            <person name="Shea T."/>
            <person name="Sisk P."/>
            <person name="Stolte C."/>
            <person name="Sykes S."/>
            <person name="Wortman J."/>
            <person name="Nusbaum C."/>
            <person name="Birren B."/>
        </authorList>
    </citation>
    <scope>NUCLEOTIDE SEQUENCE [LARGE SCALE GENOMIC DNA]</scope>
    <source>
        <strain evidence="2">floridensis</strain>
    </source>
</reference>
<dbReference type="HOGENOM" id="CLU_1826771_0_0_1"/>
<organism evidence="1 2">
    <name type="scientific">Vavraia culicis (isolate floridensis)</name>
    <name type="common">Microsporidian parasite</name>
    <dbReference type="NCBI Taxonomy" id="948595"/>
    <lineage>
        <taxon>Eukaryota</taxon>
        <taxon>Fungi</taxon>
        <taxon>Fungi incertae sedis</taxon>
        <taxon>Microsporidia</taxon>
        <taxon>Pleistophoridae</taxon>
        <taxon>Vavraia</taxon>
    </lineage>
</organism>
<dbReference type="RefSeq" id="XP_008075229.1">
    <property type="nucleotide sequence ID" value="XM_008077038.1"/>
</dbReference>
<name>L2GT63_VAVCU</name>
<proteinExistence type="predicted"/>
<dbReference type="Proteomes" id="UP000011081">
    <property type="component" value="Unassembled WGS sequence"/>
</dbReference>
<gene>
    <name evidence="1" type="ORF">VCUG_02218</name>
</gene>
<dbReference type="GeneID" id="19880083"/>
<keyword evidence="2" id="KW-1185">Reference proteome</keyword>
<dbReference type="AlphaFoldDB" id="L2GT63"/>
<evidence type="ECO:0000313" key="1">
    <source>
        <dbReference type="EMBL" id="ELA46290.1"/>
    </source>
</evidence>
<dbReference type="VEuPathDB" id="MicrosporidiaDB:VCUG_02218"/>
<dbReference type="InParanoid" id="L2GT63"/>